<accession>A0A1F4Y3G6</accession>
<keyword evidence="2" id="KW-1133">Transmembrane helix</keyword>
<dbReference type="PRINTS" id="PR01217">
    <property type="entry name" value="PRICHEXTENSN"/>
</dbReference>
<dbReference type="Proteomes" id="UP000176568">
    <property type="component" value="Unassembled WGS sequence"/>
</dbReference>
<comment type="caution">
    <text evidence="3">The sequence shown here is derived from an EMBL/GenBank/DDBJ whole genome shotgun (WGS) entry which is preliminary data.</text>
</comment>
<organism evidence="3 4">
    <name type="scientific">Candidatus Adlerbacteria bacterium RIFOXYC1_FULL_48_26</name>
    <dbReference type="NCBI Taxonomy" id="1797247"/>
    <lineage>
        <taxon>Bacteria</taxon>
        <taxon>Candidatus Adleribacteriota</taxon>
    </lineage>
</organism>
<sequence>MTFAILMSLITLGLYCVQQLGVTFAVGAETVMLVAYLQSVRDGVVDEEEKGFARAVRSVKDFGLFFIILSGGAIFANQFFTGQLTEFLSITVLFKWSLIGIVLFMSLIVRGPSLVAGLLQGLSAATWYALFAVHILAPEAPWEQLVTFYAVWLVGFSLCWTIIVFALKGKKPAYVASPINAVSKAAVVITPDRVKPVFKPAPQPVVAPAPVVAFVPPVTVTMPKQEIPVAPKPSIPTPPVPQPAPVAATMPPPPPVPPPPPPKVSVPAPAAPPPPASWLHVMPRTPQELAERKTQTP</sequence>
<evidence type="ECO:0000256" key="1">
    <source>
        <dbReference type="SAM" id="MobiDB-lite"/>
    </source>
</evidence>
<keyword evidence="2" id="KW-0472">Membrane</keyword>
<protein>
    <submittedName>
        <fullName evidence="3">Uncharacterized protein</fullName>
    </submittedName>
</protein>
<feature type="transmembrane region" description="Helical" evidence="2">
    <location>
        <begin position="116"/>
        <end position="137"/>
    </location>
</feature>
<gene>
    <name evidence="3" type="ORF">A2419_01980</name>
</gene>
<dbReference type="AlphaFoldDB" id="A0A1F4Y3G6"/>
<name>A0A1F4Y3G6_9BACT</name>
<evidence type="ECO:0000313" key="3">
    <source>
        <dbReference type="EMBL" id="OGC88489.1"/>
    </source>
</evidence>
<proteinExistence type="predicted"/>
<feature type="transmembrane region" description="Helical" evidence="2">
    <location>
        <begin position="62"/>
        <end position="81"/>
    </location>
</feature>
<feature type="transmembrane region" description="Helical" evidence="2">
    <location>
        <begin position="149"/>
        <end position="167"/>
    </location>
</feature>
<dbReference type="EMBL" id="MEXB01000008">
    <property type="protein sequence ID" value="OGC88489.1"/>
    <property type="molecule type" value="Genomic_DNA"/>
</dbReference>
<feature type="transmembrane region" description="Helical" evidence="2">
    <location>
        <begin position="87"/>
        <end position="109"/>
    </location>
</feature>
<keyword evidence="2" id="KW-0812">Transmembrane</keyword>
<evidence type="ECO:0000313" key="4">
    <source>
        <dbReference type="Proteomes" id="UP000176568"/>
    </source>
</evidence>
<evidence type="ECO:0000256" key="2">
    <source>
        <dbReference type="SAM" id="Phobius"/>
    </source>
</evidence>
<feature type="compositionally biased region" description="Pro residues" evidence="1">
    <location>
        <begin position="233"/>
        <end position="276"/>
    </location>
</feature>
<feature type="region of interest" description="Disordered" evidence="1">
    <location>
        <begin position="233"/>
        <end position="297"/>
    </location>
</feature>
<reference evidence="3 4" key="1">
    <citation type="journal article" date="2016" name="Nat. Commun.">
        <title>Thousands of microbial genomes shed light on interconnected biogeochemical processes in an aquifer system.</title>
        <authorList>
            <person name="Anantharaman K."/>
            <person name="Brown C.T."/>
            <person name="Hug L.A."/>
            <person name="Sharon I."/>
            <person name="Castelle C.J."/>
            <person name="Probst A.J."/>
            <person name="Thomas B.C."/>
            <person name="Singh A."/>
            <person name="Wilkins M.J."/>
            <person name="Karaoz U."/>
            <person name="Brodie E.L."/>
            <person name="Williams K.H."/>
            <person name="Hubbard S.S."/>
            <person name="Banfield J.F."/>
        </authorList>
    </citation>
    <scope>NUCLEOTIDE SEQUENCE [LARGE SCALE GENOMIC DNA]</scope>
</reference>